<dbReference type="Proteomes" id="UP001161247">
    <property type="component" value="Chromosome 1"/>
</dbReference>
<organism evidence="13 14">
    <name type="scientific">Oldenlandia corymbosa var. corymbosa</name>
    <dbReference type="NCBI Taxonomy" id="529605"/>
    <lineage>
        <taxon>Eukaryota</taxon>
        <taxon>Viridiplantae</taxon>
        <taxon>Streptophyta</taxon>
        <taxon>Embryophyta</taxon>
        <taxon>Tracheophyta</taxon>
        <taxon>Spermatophyta</taxon>
        <taxon>Magnoliopsida</taxon>
        <taxon>eudicotyledons</taxon>
        <taxon>Gunneridae</taxon>
        <taxon>Pentapetalae</taxon>
        <taxon>asterids</taxon>
        <taxon>lamiids</taxon>
        <taxon>Gentianales</taxon>
        <taxon>Rubiaceae</taxon>
        <taxon>Rubioideae</taxon>
        <taxon>Spermacoceae</taxon>
        <taxon>Hedyotis-Oldenlandia complex</taxon>
        <taxon>Oldenlandia</taxon>
    </lineage>
</organism>
<evidence type="ECO:0000313" key="14">
    <source>
        <dbReference type="Proteomes" id="UP001161247"/>
    </source>
</evidence>
<dbReference type="PANTHER" id="PTHR47984:SF39">
    <property type="entry name" value="PROTEIN KINASE DOMAIN-CONTAINING PROTEIN"/>
    <property type="match status" value="1"/>
</dbReference>
<keyword evidence="7" id="KW-0418">Kinase</keyword>
<dbReference type="InterPro" id="IPR011009">
    <property type="entry name" value="Kinase-like_dom_sf"/>
</dbReference>
<dbReference type="PANTHER" id="PTHR47984">
    <property type="entry name" value="OS01G0323000 PROTEIN"/>
    <property type="match status" value="1"/>
</dbReference>
<dbReference type="GO" id="GO:0005524">
    <property type="term" value="F:ATP binding"/>
    <property type="evidence" value="ECO:0007669"/>
    <property type="project" value="UniProtKB-KW"/>
</dbReference>
<dbReference type="GO" id="GO:0004674">
    <property type="term" value="F:protein serine/threonine kinase activity"/>
    <property type="evidence" value="ECO:0007669"/>
    <property type="project" value="UniProtKB-EC"/>
</dbReference>
<keyword evidence="6" id="KW-0547">Nucleotide-binding</keyword>
<evidence type="ECO:0000256" key="11">
    <source>
        <dbReference type="SAM" id="Phobius"/>
    </source>
</evidence>
<dbReference type="GO" id="GO:0016020">
    <property type="term" value="C:membrane"/>
    <property type="evidence" value="ECO:0007669"/>
    <property type="project" value="UniProtKB-SubCell"/>
</dbReference>
<evidence type="ECO:0000256" key="4">
    <source>
        <dbReference type="ARBA" id="ARBA00022679"/>
    </source>
</evidence>
<keyword evidence="4" id="KW-0808">Transferase</keyword>
<dbReference type="InterPro" id="IPR001245">
    <property type="entry name" value="Ser-Thr/Tyr_kinase_cat_dom"/>
</dbReference>
<evidence type="ECO:0000256" key="2">
    <source>
        <dbReference type="ARBA" id="ARBA00012513"/>
    </source>
</evidence>
<evidence type="ECO:0000256" key="1">
    <source>
        <dbReference type="ARBA" id="ARBA00004167"/>
    </source>
</evidence>
<dbReference type="EC" id="2.7.11.1" evidence="2"/>
<evidence type="ECO:0000256" key="3">
    <source>
        <dbReference type="ARBA" id="ARBA00022553"/>
    </source>
</evidence>
<dbReference type="AlphaFoldDB" id="A0AAV1C9L7"/>
<keyword evidence="14" id="KW-1185">Reference proteome</keyword>
<feature type="domain" description="Protein kinase" evidence="12">
    <location>
        <begin position="142"/>
        <end position="278"/>
    </location>
</feature>
<keyword evidence="10 11" id="KW-0472">Membrane</keyword>
<evidence type="ECO:0000256" key="5">
    <source>
        <dbReference type="ARBA" id="ARBA00022692"/>
    </source>
</evidence>
<evidence type="ECO:0000256" key="9">
    <source>
        <dbReference type="ARBA" id="ARBA00022989"/>
    </source>
</evidence>
<protein>
    <recommendedName>
        <fullName evidence="2">non-specific serine/threonine protein kinase</fullName>
        <ecNumber evidence="2">2.7.11.1</ecNumber>
    </recommendedName>
</protein>
<dbReference type="PROSITE" id="PS50011">
    <property type="entry name" value="PROTEIN_KINASE_DOM"/>
    <property type="match status" value="1"/>
</dbReference>
<gene>
    <name evidence="13" type="ORF">OLC1_LOCUS3996</name>
</gene>
<evidence type="ECO:0000256" key="6">
    <source>
        <dbReference type="ARBA" id="ARBA00022741"/>
    </source>
</evidence>
<reference evidence="13" key="1">
    <citation type="submission" date="2023-03" db="EMBL/GenBank/DDBJ databases">
        <authorList>
            <person name="Julca I."/>
        </authorList>
    </citation>
    <scope>NUCLEOTIDE SEQUENCE</scope>
</reference>
<evidence type="ECO:0000256" key="10">
    <source>
        <dbReference type="ARBA" id="ARBA00023136"/>
    </source>
</evidence>
<evidence type="ECO:0000256" key="7">
    <source>
        <dbReference type="ARBA" id="ARBA00022777"/>
    </source>
</evidence>
<evidence type="ECO:0000259" key="12">
    <source>
        <dbReference type="PROSITE" id="PS50011"/>
    </source>
</evidence>
<dbReference type="SMART" id="SM00219">
    <property type="entry name" value="TyrKc"/>
    <property type="match status" value="1"/>
</dbReference>
<dbReference type="InterPro" id="IPR052232">
    <property type="entry name" value="RLK_Ser/Thr-Kinase"/>
</dbReference>
<feature type="transmembrane region" description="Helical" evidence="11">
    <location>
        <begin position="20"/>
        <end position="47"/>
    </location>
</feature>
<evidence type="ECO:0000313" key="13">
    <source>
        <dbReference type="EMBL" id="CAI9092294.1"/>
    </source>
</evidence>
<dbReference type="InterPro" id="IPR000719">
    <property type="entry name" value="Prot_kinase_dom"/>
</dbReference>
<dbReference type="GO" id="GO:0004713">
    <property type="term" value="F:protein tyrosine kinase activity"/>
    <property type="evidence" value="ECO:0007669"/>
    <property type="project" value="InterPro"/>
</dbReference>
<dbReference type="Pfam" id="PF07714">
    <property type="entry name" value="PK_Tyr_Ser-Thr"/>
    <property type="match status" value="1"/>
</dbReference>
<keyword evidence="9 11" id="KW-1133">Transmembrane helix</keyword>
<keyword evidence="3" id="KW-0597">Phosphoprotein</keyword>
<comment type="subcellular location">
    <subcellularLocation>
        <location evidence="1">Membrane</location>
        <topology evidence="1">Single-pass membrane protein</topology>
    </subcellularLocation>
</comment>
<dbReference type="EMBL" id="OX459118">
    <property type="protein sequence ID" value="CAI9092294.1"/>
    <property type="molecule type" value="Genomic_DNA"/>
</dbReference>
<dbReference type="InterPro" id="IPR020635">
    <property type="entry name" value="Tyr_kinase_cat_dom"/>
</dbReference>
<accession>A0AAV1C9L7</accession>
<evidence type="ECO:0000256" key="8">
    <source>
        <dbReference type="ARBA" id="ARBA00022840"/>
    </source>
</evidence>
<sequence>MSLISSIHDKLLKPTSFFGVKLWVAIVICIATGFVLALSITICCFSISQRRRPRRDQYPSFSTKHVITSKKNSSVSPGMMNKRLLSRNGWDIEMCIDTKPGKQVAHYDPRAAVALPVRHQRTPSSFGKVYSLHEMEVATNWFGDDCVMGSGDYGVVYRGYLFDHTRVAIKKLLANSARTKDLAAEVELLWCMRHKNVVKLLGYCTEGMFSLLVSEYVDNGNLKEWLHEKMCKLSPLTWKIRMGIIQGIAKGCDGTLCHYYEFIKELDLFCSLWITPLL</sequence>
<dbReference type="Gene3D" id="1.10.510.10">
    <property type="entry name" value="Transferase(Phosphotransferase) domain 1"/>
    <property type="match status" value="1"/>
</dbReference>
<keyword evidence="5 11" id="KW-0812">Transmembrane</keyword>
<keyword evidence="8" id="KW-0067">ATP-binding</keyword>
<proteinExistence type="predicted"/>
<name>A0AAV1C9L7_OLDCO</name>
<dbReference type="SUPFAM" id="SSF56112">
    <property type="entry name" value="Protein kinase-like (PK-like)"/>
    <property type="match status" value="1"/>
</dbReference>